<name>A0A1H6UY20_9LACT</name>
<reference evidence="3" key="1">
    <citation type="submission" date="2016-10" db="EMBL/GenBank/DDBJ databases">
        <authorList>
            <person name="Varghese N."/>
            <person name="Submissions S."/>
        </authorList>
    </citation>
    <scope>NUCLEOTIDE SEQUENCE [LARGE SCALE GENOMIC DNA]</scope>
    <source>
        <strain evidence="3">DSM 25751</strain>
    </source>
</reference>
<keyword evidence="3" id="KW-1185">Reference proteome</keyword>
<dbReference type="AlphaFoldDB" id="A0A1H6UY20"/>
<evidence type="ECO:0000313" key="2">
    <source>
        <dbReference type="EMBL" id="SEI97131.1"/>
    </source>
</evidence>
<sequence>MIIETLIIHVISYFYFQPIGNDASEKEDAVSQSLHFLWGTLFSSFILISLNGFDIGFSSKLLLIASGLLMGYVLYENKIKHPLTSFFSSNLNSEHALHSVYMKNRSITHFVLHQVIYLLWLFILNELVMISPNLFILTAISLVFLGIFVFSLSILNKRDENQSLSLRAFFKQASAYVVLSAVVLTFLQIITKGLGVLNQSALPADLVFSQPPYRLLIAITFVLLLLMKPTNLVIRAVSAKYDPKKNTALSVQSEQDSGFKGAGAMIGDLERLLILLSFFFGSLLSVVAILSIKAFARYKLITEDPYFSEYFVIGTMLSVLITFTCYALLFLMLV</sequence>
<evidence type="ECO:0000313" key="3">
    <source>
        <dbReference type="Proteomes" id="UP000198564"/>
    </source>
</evidence>
<dbReference type="EMBL" id="FNYW01000040">
    <property type="protein sequence ID" value="SEI97131.1"/>
    <property type="molecule type" value="Genomic_DNA"/>
</dbReference>
<feature type="transmembrane region" description="Helical" evidence="1">
    <location>
        <begin position="310"/>
        <end position="333"/>
    </location>
</feature>
<accession>A0A1H6UY20</accession>
<protein>
    <recommendedName>
        <fullName evidence="4">DUF3307 domain-containing protein</fullName>
    </recommendedName>
</protein>
<feature type="transmembrane region" description="Helical" evidence="1">
    <location>
        <begin position="272"/>
        <end position="290"/>
    </location>
</feature>
<dbReference type="Proteomes" id="UP000198564">
    <property type="component" value="Unassembled WGS sequence"/>
</dbReference>
<organism evidence="2 3">
    <name type="scientific">Alkalibacterium gilvum</name>
    <dbReference type="NCBI Taxonomy" id="1130080"/>
    <lineage>
        <taxon>Bacteria</taxon>
        <taxon>Bacillati</taxon>
        <taxon>Bacillota</taxon>
        <taxon>Bacilli</taxon>
        <taxon>Lactobacillales</taxon>
        <taxon>Carnobacteriaceae</taxon>
        <taxon>Alkalibacterium</taxon>
    </lineage>
</organism>
<evidence type="ECO:0000256" key="1">
    <source>
        <dbReference type="SAM" id="Phobius"/>
    </source>
</evidence>
<feature type="transmembrane region" description="Helical" evidence="1">
    <location>
        <begin position="176"/>
        <end position="195"/>
    </location>
</feature>
<keyword evidence="1" id="KW-0812">Transmembrane</keyword>
<feature type="transmembrane region" description="Helical" evidence="1">
    <location>
        <begin position="110"/>
        <end position="128"/>
    </location>
</feature>
<feature type="transmembrane region" description="Helical" evidence="1">
    <location>
        <begin position="57"/>
        <end position="75"/>
    </location>
</feature>
<feature type="transmembrane region" description="Helical" evidence="1">
    <location>
        <begin position="215"/>
        <end position="234"/>
    </location>
</feature>
<evidence type="ECO:0008006" key="4">
    <source>
        <dbReference type="Google" id="ProtNLM"/>
    </source>
</evidence>
<keyword evidence="1" id="KW-0472">Membrane</keyword>
<dbReference type="RefSeq" id="WP_091636183.1">
    <property type="nucleotide sequence ID" value="NZ_FNYW01000040.1"/>
</dbReference>
<dbReference type="STRING" id="1130080.SAMN04488113_1409"/>
<keyword evidence="1" id="KW-1133">Transmembrane helix</keyword>
<dbReference type="OrthoDB" id="5122730at2"/>
<proteinExistence type="predicted"/>
<feature type="transmembrane region" description="Helical" evidence="1">
    <location>
        <begin position="134"/>
        <end position="155"/>
    </location>
</feature>
<gene>
    <name evidence="2" type="ORF">SAMN04488113_1409</name>
</gene>